<feature type="domain" description="Fido" evidence="2">
    <location>
        <begin position="5"/>
        <end position="129"/>
    </location>
</feature>
<comment type="caution">
    <text evidence="3">The sequence shown here is derived from an EMBL/GenBank/DDBJ whole genome shotgun (WGS) entry which is preliminary data.</text>
</comment>
<dbReference type="InterPro" id="IPR053737">
    <property type="entry name" value="Type_II_TA_Toxin"/>
</dbReference>
<evidence type="ECO:0000313" key="3">
    <source>
        <dbReference type="EMBL" id="PTX48132.1"/>
    </source>
</evidence>
<proteinExistence type="predicted"/>
<dbReference type="NCBIfam" id="TIGR01550">
    <property type="entry name" value="DOC_P1"/>
    <property type="match status" value="1"/>
</dbReference>
<dbReference type="PROSITE" id="PS51459">
    <property type="entry name" value="FIDO"/>
    <property type="match status" value="1"/>
</dbReference>
<organism evidence="3 4">
    <name type="scientific">Melghirimyces profundicolus</name>
    <dbReference type="NCBI Taxonomy" id="1242148"/>
    <lineage>
        <taxon>Bacteria</taxon>
        <taxon>Bacillati</taxon>
        <taxon>Bacillota</taxon>
        <taxon>Bacilli</taxon>
        <taxon>Bacillales</taxon>
        <taxon>Thermoactinomycetaceae</taxon>
        <taxon>Melghirimyces</taxon>
    </lineage>
</organism>
<dbReference type="PANTHER" id="PTHR39426:SF1">
    <property type="entry name" value="HOMOLOGY TO DEATH-ON-CURING PROTEIN OF PHAGE P1"/>
    <property type="match status" value="1"/>
</dbReference>
<feature type="compositionally biased region" description="Basic residues" evidence="1">
    <location>
        <begin position="136"/>
        <end position="146"/>
    </location>
</feature>
<dbReference type="RefSeq" id="WP_108026715.1">
    <property type="nucleotide sequence ID" value="NZ_QBKR01000047.1"/>
</dbReference>
<accession>A0A2T6AWE1</accession>
<dbReference type="GO" id="GO:0016301">
    <property type="term" value="F:kinase activity"/>
    <property type="evidence" value="ECO:0007669"/>
    <property type="project" value="InterPro"/>
</dbReference>
<evidence type="ECO:0000256" key="1">
    <source>
        <dbReference type="SAM" id="MobiDB-lite"/>
    </source>
</evidence>
<protein>
    <submittedName>
        <fullName evidence="3">Death-on-curing family protein</fullName>
    </submittedName>
</protein>
<dbReference type="Pfam" id="PF02661">
    <property type="entry name" value="Fic"/>
    <property type="match status" value="1"/>
</dbReference>
<keyword evidence="4" id="KW-1185">Reference proteome</keyword>
<dbReference type="PANTHER" id="PTHR39426">
    <property type="entry name" value="HOMOLOGY TO DEATH-ON-CURING PROTEIN OF PHAGE P1"/>
    <property type="match status" value="1"/>
</dbReference>
<dbReference type="Proteomes" id="UP000244240">
    <property type="component" value="Unassembled WGS sequence"/>
</dbReference>
<dbReference type="OrthoDB" id="9802752at2"/>
<evidence type="ECO:0000259" key="2">
    <source>
        <dbReference type="PROSITE" id="PS51459"/>
    </source>
</evidence>
<dbReference type="SUPFAM" id="SSF140931">
    <property type="entry name" value="Fic-like"/>
    <property type="match status" value="1"/>
</dbReference>
<sequence>MPRYNAMLSFSSTEKRLFLTIKKSSLDGEAAVEPGRAKRLKSAIQRQDAQYFGKKLFPTPWDKMGALTQSILQEHVFNNGNKRTAFACIGMFLVKNGYSLEMSNEDAEEMMVSFVTEERFKETMGLIKSDKSSNRSSKHTHKKHDHLKPNNVTRPRSTVCESAPIASRLPVRESGFFYPKRIYSIYFSFPFSHFLHHLIESTHEVLDWQCFDLCSTAVKTGQKT</sequence>
<dbReference type="InterPro" id="IPR003812">
    <property type="entry name" value="Fido"/>
</dbReference>
<evidence type="ECO:0000313" key="4">
    <source>
        <dbReference type="Proteomes" id="UP000244240"/>
    </source>
</evidence>
<dbReference type="AlphaFoldDB" id="A0A2T6AWE1"/>
<gene>
    <name evidence="3" type="ORF">C8P63_1474</name>
</gene>
<name>A0A2T6AWE1_9BACL</name>
<reference evidence="3 4" key="1">
    <citation type="submission" date="2018-04" db="EMBL/GenBank/DDBJ databases">
        <title>Genomic Encyclopedia of Archaeal and Bacterial Type Strains, Phase II (KMG-II): from individual species to whole genera.</title>
        <authorList>
            <person name="Goeker M."/>
        </authorList>
    </citation>
    <scope>NUCLEOTIDE SEQUENCE [LARGE SCALE GENOMIC DNA]</scope>
    <source>
        <strain evidence="3 4">DSM 45787</strain>
    </source>
</reference>
<dbReference type="InterPro" id="IPR006440">
    <property type="entry name" value="Doc"/>
</dbReference>
<dbReference type="Gene3D" id="1.20.120.1870">
    <property type="entry name" value="Fic/DOC protein, Fido domain"/>
    <property type="match status" value="1"/>
</dbReference>
<feature type="region of interest" description="Disordered" evidence="1">
    <location>
        <begin position="128"/>
        <end position="154"/>
    </location>
</feature>
<dbReference type="InterPro" id="IPR036597">
    <property type="entry name" value="Fido-like_dom_sf"/>
</dbReference>
<dbReference type="EMBL" id="QBKR01000047">
    <property type="protein sequence ID" value="PTX48132.1"/>
    <property type="molecule type" value="Genomic_DNA"/>
</dbReference>